<evidence type="ECO:0000313" key="4">
    <source>
        <dbReference type="Proteomes" id="UP000018291"/>
    </source>
</evidence>
<dbReference type="Proteomes" id="UP000018291">
    <property type="component" value="Unassembled WGS sequence"/>
</dbReference>
<feature type="region of interest" description="Disordered" evidence="1">
    <location>
        <begin position="25"/>
        <end position="47"/>
    </location>
</feature>
<keyword evidence="4" id="KW-1185">Reference proteome</keyword>
<dbReference type="InterPro" id="IPR037049">
    <property type="entry name" value="DUF1214_C_sf"/>
</dbReference>
<dbReference type="PANTHER" id="PTHR36509:SF3">
    <property type="entry name" value="SIGNAL PEPTIDE PROTEIN"/>
    <property type="match status" value="1"/>
</dbReference>
<dbReference type="HOGENOM" id="CLU_2521459_0_0_11"/>
<evidence type="ECO:0000256" key="1">
    <source>
        <dbReference type="SAM" id="MobiDB-lite"/>
    </source>
</evidence>
<comment type="caution">
    <text evidence="3">The sequence shown here is derived from an EMBL/GenBank/DDBJ whole genome shotgun (WGS) entry which is preliminary data.</text>
</comment>
<dbReference type="InterPro" id="IPR010621">
    <property type="entry name" value="DUF1214"/>
</dbReference>
<sequence length="84" mass="8783">MLGCGLATGLGYLLTTNFWSEGAYDPQTGSELQTSQSMPSTNNKRDDLVINSDGSVGLYFGPTAPDGDKVNWVATCSCAVTPTS</sequence>
<dbReference type="SUPFAM" id="SSF160935">
    <property type="entry name" value="VPA0735-like"/>
    <property type="match status" value="1"/>
</dbReference>
<dbReference type="eggNOG" id="COG5361">
    <property type="taxonomic scope" value="Bacteria"/>
</dbReference>
<reference evidence="3 4" key="1">
    <citation type="journal article" date="2013" name="ISME J.">
        <title>Metabolic model for the filamentous 'Candidatus Microthrix parvicella' based on genomic and metagenomic analyses.</title>
        <authorList>
            <person name="Jon McIlroy S."/>
            <person name="Kristiansen R."/>
            <person name="Albertsen M."/>
            <person name="Michael Karst S."/>
            <person name="Rossetti S."/>
            <person name="Lund Nielsen J."/>
            <person name="Tandoi V."/>
            <person name="James Seviour R."/>
            <person name="Nielsen P.H."/>
        </authorList>
    </citation>
    <scope>NUCLEOTIDE SEQUENCE [LARGE SCALE GENOMIC DNA]</scope>
    <source>
        <strain evidence="3 4">RN1</strain>
    </source>
</reference>
<feature type="compositionally biased region" description="Polar residues" evidence="1">
    <location>
        <begin position="27"/>
        <end position="42"/>
    </location>
</feature>
<dbReference type="EMBL" id="CANL01000010">
    <property type="protein sequence ID" value="CCM63160.1"/>
    <property type="molecule type" value="Genomic_DNA"/>
</dbReference>
<protein>
    <recommendedName>
        <fullName evidence="2">DUF1214 domain-containing protein</fullName>
    </recommendedName>
</protein>
<dbReference type="STRING" id="1229780.BN381_180037"/>
<evidence type="ECO:0000313" key="3">
    <source>
        <dbReference type="EMBL" id="CCM63160.1"/>
    </source>
</evidence>
<proteinExistence type="predicted"/>
<dbReference type="AlphaFoldDB" id="R4YXY6"/>
<dbReference type="Pfam" id="PF06742">
    <property type="entry name" value="DUF1214"/>
    <property type="match status" value="1"/>
</dbReference>
<organism evidence="3 4">
    <name type="scientific">Candidatus Neomicrothrix parvicella RN1</name>
    <dbReference type="NCBI Taxonomy" id="1229780"/>
    <lineage>
        <taxon>Bacteria</taxon>
        <taxon>Bacillati</taxon>
        <taxon>Actinomycetota</taxon>
        <taxon>Acidimicrobiia</taxon>
        <taxon>Acidimicrobiales</taxon>
        <taxon>Microthrixaceae</taxon>
        <taxon>Candidatus Neomicrothrix</taxon>
    </lineage>
</organism>
<gene>
    <name evidence="3" type="ORF">BN381_180037</name>
</gene>
<feature type="domain" description="DUF1214" evidence="2">
    <location>
        <begin position="16"/>
        <end position="75"/>
    </location>
</feature>
<accession>R4YXY6</accession>
<dbReference type="PANTHER" id="PTHR36509">
    <property type="entry name" value="BLL3101 PROTEIN"/>
    <property type="match status" value="1"/>
</dbReference>
<dbReference type="Gene3D" id="2.60.120.600">
    <property type="entry name" value="Domain of unknown function DUF1214, C-terminal domain"/>
    <property type="match status" value="1"/>
</dbReference>
<evidence type="ECO:0000259" key="2">
    <source>
        <dbReference type="Pfam" id="PF06742"/>
    </source>
</evidence>
<name>R4YXY6_9ACTN</name>